<protein>
    <recommendedName>
        <fullName evidence="7 8">tRNA (guanine(26)-N(2))-dimethyltransferase</fullName>
        <ecNumber evidence="7 8">2.1.1.216</ecNumber>
    </recommendedName>
    <alternativeName>
        <fullName evidence="8">tRNA 2,2-dimethylguanosine-26 methyltransferase</fullName>
    </alternativeName>
    <alternativeName>
        <fullName evidence="8">tRNA(guanine-26,N(2)-N(2)) methyltransferase</fullName>
    </alternativeName>
    <alternativeName>
        <fullName evidence="8">tRNA(m(2,2)G26)dimethyltransferase</fullName>
    </alternativeName>
</protein>
<dbReference type="OrthoDB" id="372177at2157"/>
<dbReference type="Gene3D" id="3.30.56.70">
    <property type="entry name" value="N2,N2-dimethylguanosine tRNA methyltransferase, C-terminal domain"/>
    <property type="match status" value="1"/>
</dbReference>
<dbReference type="STRING" id="797302.Halru_2684"/>
<dbReference type="Pfam" id="PF02005">
    <property type="entry name" value="TRM"/>
    <property type="match status" value="1"/>
</dbReference>
<dbReference type="PANTHER" id="PTHR10631">
    <property type="entry name" value="N 2 ,N 2 -DIMETHYLGUANOSINE TRNA METHYLTRANSFERASE"/>
    <property type="match status" value="1"/>
</dbReference>
<name>L0IER2_HALRX</name>
<dbReference type="eggNOG" id="arCOG01219">
    <property type="taxonomic scope" value="Archaea"/>
</dbReference>
<evidence type="ECO:0000256" key="7">
    <source>
        <dbReference type="ARBA" id="ARBA00039099"/>
    </source>
</evidence>
<dbReference type="Proteomes" id="UP000010846">
    <property type="component" value="Chromosome"/>
</dbReference>
<dbReference type="NCBIfam" id="NF003327">
    <property type="entry name" value="PRK04338.1-1"/>
    <property type="match status" value="1"/>
</dbReference>
<keyword evidence="8" id="KW-0862">Zinc</keyword>
<feature type="binding site" evidence="8">
    <location>
        <position position="266"/>
    </location>
    <ligand>
        <name>Zn(2+)</name>
        <dbReference type="ChEBI" id="CHEBI:29105"/>
    </ligand>
</feature>
<feature type="binding site" evidence="8">
    <location>
        <position position="243"/>
    </location>
    <ligand>
        <name>Zn(2+)</name>
        <dbReference type="ChEBI" id="CHEBI:29105"/>
    </ligand>
</feature>
<keyword evidence="8" id="KW-0479">Metal-binding</keyword>
<gene>
    <name evidence="8" type="primary">trm1</name>
    <name evidence="10" type="ordered locus">Halru_2684</name>
</gene>
<dbReference type="SUPFAM" id="SSF53335">
    <property type="entry name" value="S-adenosyl-L-methionine-dependent methyltransferases"/>
    <property type="match status" value="1"/>
</dbReference>
<dbReference type="EMBL" id="CP003050">
    <property type="protein sequence ID" value="AGB17259.1"/>
    <property type="molecule type" value="Genomic_DNA"/>
</dbReference>
<evidence type="ECO:0000256" key="8">
    <source>
        <dbReference type="HAMAP-Rule" id="MF_00290"/>
    </source>
</evidence>
<proteinExistence type="inferred from homology"/>
<dbReference type="InterPro" id="IPR042296">
    <property type="entry name" value="tRNA_met_Trm1_C"/>
</dbReference>
<dbReference type="HAMAP" id="MF_00290">
    <property type="entry name" value="tRNA_dimethyltr_TRM1"/>
    <property type="match status" value="1"/>
</dbReference>
<evidence type="ECO:0000313" key="11">
    <source>
        <dbReference type="Proteomes" id="UP000010846"/>
    </source>
</evidence>
<dbReference type="GO" id="GO:0160104">
    <property type="term" value="F:tRNA (guanine(26)-N2)-dimethyltransferase activity"/>
    <property type="evidence" value="ECO:0007669"/>
    <property type="project" value="UniProtKB-UniRule"/>
</dbReference>
<comment type="function">
    <text evidence="8">Dimethylates a single guanine residue at position 26 of a number of tRNAs using S-adenosyl-L-methionine as donor of the methyl groups.</text>
</comment>
<dbReference type="KEGG" id="hru:Halru_2684"/>
<keyword evidence="5 8" id="KW-0819">tRNA processing</keyword>
<reference evidence="10" key="1">
    <citation type="submission" date="2011-09" db="EMBL/GenBank/DDBJ databases">
        <title>Complete sequence of Halovivax ruber XH-70.</title>
        <authorList>
            <consortium name="US DOE Joint Genome Institute"/>
            <person name="Lucas S."/>
            <person name="Han J."/>
            <person name="Lapidus A."/>
            <person name="Cheng J.-F."/>
            <person name="Goodwin L."/>
            <person name="Pitluck S."/>
            <person name="Peters L."/>
            <person name="Mikhailova N."/>
            <person name="Davenport K."/>
            <person name="Detter J.C."/>
            <person name="Han C."/>
            <person name="Tapia R."/>
            <person name="Land M."/>
            <person name="Hauser L."/>
            <person name="Kyrpides N."/>
            <person name="Ivanova N."/>
            <person name="Pagani I."/>
            <person name="Sproer C."/>
            <person name="Anderson I."/>
            <person name="Woyke T."/>
        </authorList>
    </citation>
    <scope>NUCLEOTIDE SEQUENCE</scope>
    <source>
        <strain evidence="10">XH-70</strain>
    </source>
</reference>
<dbReference type="EC" id="2.1.1.216" evidence="7 8"/>
<keyword evidence="1 8" id="KW-0820">tRNA-binding</keyword>
<dbReference type="InterPro" id="IPR022923">
    <property type="entry name" value="TRM1_arc_bac"/>
</dbReference>
<dbReference type="PANTHER" id="PTHR10631:SF3">
    <property type="entry name" value="TRNA (GUANINE(26)-N(2))-DIMETHYLTRANSFERASE"/>
    <property type="match status" value="1"/>
</dbReference>
<organism evidence="10 11">
    <name type="scientific">Halovivax ruber (strain DSM 18193 / JCM 13892 / XH-70)</name>
    <dbReference type="NCBI Taxonomy" id="797302"/>
    <lineage>
        <taxon>Archaea</taxon>
        <taxon>Methanobacteriati</taxon>
        <taxon>Methanobacteriota</taxon>
        <taxon>Stenosarchaea group</taxon>
        <taxon>Halobacteria</taxon>
        <taxon>Halobacteriales</taxon>
        <taxon>Natrialbaceae</taxon>
        <taxon>Halovivax</taxon>
    </lineage>
</organism>
<dbReference type="GO" id="GO:0002940">
    <property type="term" value="P:tRNA N2-guanine methylation"/>
    <property type="evidence" value="ECO:0007669"/>
    <property type="project" value="TreeGrafter"/>
</dbReference>
<feature type="binding site" evidence="8">
    <location>
        <position position="109"/>
    </location>
    <ligand>
        <name>S-adenosyl-L-methionine</name>
        <dbReference type="ChEBI" id="CHEBI:59789"/>
    </ligand>
</feature>
<evidence type="ECO:0000256" key="9">
    <source>
        <dbReference type="PROSITE-ProRule" id="PRU00958"/>
    </source>
</evidence>
<comment type="catalytic activity">
    <reaction evidence="8">
        <text>guanosine(26) in tRNA + 2 S-adenosyl-L-methionine = N(2)-dimethylguanosine(26) in tRNA + 2 S-adenosyl-L-homocysteine + 2 H(+)</text>
        <dbReference type="Rhea" id="RHEA:43140"/>
        <dbReference type="Rhea" id="RHEA-COMP:10359"/>
        <dbReference type="Rhea" id="RHEA-COMP:10360"/>
        <dbReference type="ChEBI" id="CHEBI:15378"/>
        <dbReference type="ChEBI" id="CHEBI:57856"/>
        <dbReference type="ChEBI" id="CHEBI:59789"/>
        <dbReference type="ChEBI" id="CHEBI:74269"/>
        <dbReference type="ChEBI" id="CHEBI:74513"/>
        <dbReference type="EC" id="2.1.1.216"/>
    </reaction>
</comment>
<comment type="similarity">
    <text evidence="8 9">Belongs to the class I-like SAM-binding methyltransferase superfamily. Trm1 family.</text>
</comment>
<dbReference type="InterPro" id="IPR002905">
    <property type="entry name" value="Trm1"/>
</dbReference>
<comment type="caution">
    <text evidence="8">Lacks conserved residue(s) required for the propagation of feature annotation.</text>
</comment>
<evidence type="ECO:0000256" key="4">
    <source>
        <dbReference type="ARBA" id="ARBA00022691"/>
    </source>
</evidence>
<dbReference type="GO" id="GO:0046872">
    <property type="term" value="F:metal ion binding"/>
    <property type="evidence" value="ECO:0007669"/>
    <property type="project" value="UniProtKB-KW"/>
</dbReference>
<keyword evidence="6 8" id="KW-0694">RNA-binding</keyword>
<dbReference type="PROSITE" id="PS51626">
    <property type="entry name" value="SAM_MT_TRM1"/>
    <property type="match status" value="1"/>
</dbReference>
<evidence type="ECO:0000256" key="3">
    <source>
        <dbReference type="ARBA" id="ARBA00022679"/>
    </source>
</evidence>
<keyword evidence="4 8" id="KW-0949">S-adenosyl-L-methionine</keyword>
<dbReference type="GO" id="GO:0000049">
    <property type="term" value="F:tRNA binding"/>
    <property type="evidence" value="ECO:0007669"/>
    <property type="project" value="UniProtKB-UniRule"/>
</dbReference>
<dbReference type="HOGENOM" id="CLU_010862_5_1_2"/>
<accession>L0IER2</accession>
<dbReference type="GeneID" id="14377299"/>
<feature type="binding site" evidence="8">
    <location>
        <position position="80"/>
    </location>
    <ligand>
        <name>S-adenosyl-L-methionine</name>
        <dbReference type="ChEBI" id="CHEBI:59789"/>
    </ligand>
</feature>
<sequence>MRVSEGGVELTVPAESTDGVEGAVFYNPRQELNRDLTIAVLDAFRDECEPRAATYLDAMTASGVRGIRAAANGWTAMGVDTDERAVSLARENAARNDVEETFDVVQEGANAFMYGCGRDMDRALDVIDLDPYGTPMPFADAAFANARNLVCVTATDTAPLCGAHLQSGIRSYSAVPRNTDYHAEMGVRVLLSALARTAARYDIGVTPLFTYAKSHYVRTFLELDHRATAADATLDALGFVSHCEDCLYREHTRGHFADPLETCPACGASRVLTAGPVWLDASHDRAFVAAVRERIPSSFGTAERARDLCSTLEAELDEPTHYDQHRLCKEWTLPANAMDDFLAALRDAGYEASPAHYSGTAFKTDADVDEIRAATEPVLES</sequence>
<evidence type="ECO:0000256" key="5">
    <source>
        <dbReference type="ARBA" id="ARBA00022694"/>
    </source>
</evidence>
<evidence type="ECO:0000313" key="10">
    <source>
        <dbReference type="EMBL" id="AGB17259.1"/>
    </source>
</evidence>
<dbReference type="AlphaFoldDB" id="L0IER2"/>
<keyword evidence="2 8" id="KW-0489">Methyltransferase</keyword>
<keyword evidence="11" id="KW-1185">Reference proteome</keyword>
<evidence type="ECO:0000256" key="1">
    <source>
        <dbReference type="ARBA" id="ARBA00022555"/>
    </source>
</evidence>
<feature type="binding site" evidence="8">
    <location>
        <position position="246"/>
    </location>
    <ligand>
        <name>Zn(2+)</name>
        <dbReference type="ChEBI" id="CHEBI:29105"/>
    </ligand>
</feature>
<dbReference type="Gene3D" id="3.40.50.150">
    <property type="entry name" value="Vaccinia Virus protein VP39"/>
    <property type="match status" value="1"/>
</dbReference>
<feature type="binding site" evidence="8">
    <location>
        <position position="263"/>
    </location>
    <ligand>
        <name>Zn(2+)</name>
        <dbReference type="ChEBI" id="CHEBI:29105"/>
    </ligand>
</feature>
<feature type="binding site" evidence="8">
    <location>
        <position position="65"/>
    </location>
    <ligand>
        <name>S-adenosyl-L-methionine</name>
        <dbReference type="ChEBI" id="CHEBI:59789"/>
    </ligand>
</feature>
<dbReference type="RefSeq" id="WP_015301855.1">
    <property type="nucleotide sequence ID" value="NC_019964.1"/>
</dbReference>
<keyword evidence="3 8" id="KW-0808">Transferase</keyword>
<evidence type="ECO:0000256" key="2">
    <source>
        <dbReference type="ARBA" id="ARBA00022603"/>
    </source>
</evidence>
<dbReference type="InterPro" id="IPR029063">
    <property type="entry name" value="SAM-dependent_MTases_sf"/>
</dbReference>
<evidence type="ECO:0000256" key="6">
    <source>
        <dbReference type="ARBA" id="ARBA00022884"/>
    </source>
</evidence>
<feature type="binding site" evidence="8">
    <location>
        <position position="34"/>
    </location>
    <ligand>
        <name>S-adenosyl-L-methionine</name>
        <dbReference type="ChEBI" id="CHEBI:59789"/>
    </ligand>
</feature>